<gene>
    <name evidence="1" type="ORF">SOCE836_104100</name>
</gene>
<accession>A0A4P2R4Z1</accession>
<evidence type="ECO:0000313" key="2">
    <source>
        <dbReference type="Proteomes" id="UP000295497"/>
    </source>
</evidence>
<dbReference type="AlphaFoldDB" id="A0A4P2R4Z1"/>
<protein>
    <submittedName>
        <fullName evidence="1">Uncharacterized protein</fullName>
    </submittedName>
</protein>
<organism evidence="1 2">
    <name type="scientific">Sorangium cellulosum</name>
    <name type="common">Polyangium cellulosum</name>
    <dbReference type="NCBI Taxonomy" id="56"/>
    <lineage>
        <taxon>Bacteria</taxon>
        <taxon>Pseudomonadati</taxon>
        <taxon>Myxococcota</taxon>
        <taxon>Polyangia</taxon>
        <taxon>Polyangiales</taxon>
        <taxon>Polyangiaceae</taxon>
        <taxon>Sorangium</taxon>
    </lineage>
</organism>
<dbReference type="RefSeq" id="WP_237244809.1">
    <property type="nucleotide sequence ID" value="NZ_CP012672.1"/>
</dbReference>
<dbReference type="Proteomes" id="UP000295497">
    <property type="component" value="Chromosome"/>
</dbReference>
<evidence type="ECO:0000313" key="1">
    <source>
        <dbReference type="EMBL" id="AUX38170.1"/>
    </source>
</evidence>
<reference evidence="1 2" key="1">
    <citation type="submission" date="2015-09" db="EMBL/GenBank/DDBJ databases">
        <title>Sorangium comparison.</title>
        <authorList>
            <person name="Zaburannyi N."/>
            <person name="Bunk B."/>
            <person name="Overmann J."/>
            <person name="Mueller R."/>
        </authorList>
    </citation>
    <scope>NUCLEOTIDE SEQUENCE [LARGE SCALE GENOMIC DNA]</scope>
    <source>
        <strain evidence="1 2">So ce836</strain>
    </source>
</reference>
<name>A0A4P2R4Z1_SORCE</name>
<dbReference type="EMBL" id="CP012672">
    <property type="protein sequence ID" value="AUX38170.1"/>
    <property type="molecule type" value="Genomic_DNA"/>
</dbReference>
<sequence>MMAKFIADPEAPVDTTCLDDLVPVTWDEDPAVVEMLFGTKDMWENTASPAPAPRKAAPVDWAAVARLARERSLRVER</sequence>
<proteinExistence type="predicted"/>